<name>A0A1T4T1H6_9HYPH</name>
<feature type="transmembrane region" description="Helical" evidence="5">
    <location>
        <begin position="49"/>
        <end position="74"/>
    </location>
</feature>
<dbReference type="RefSeq" id="WP_085937230.1">
    <property type="nucleotide sequence ID" value="NZ_FUWJ01000011.1"/>
</dbReference>
<evidence type="ECO:0000256" key="4">
    <source>
        <dbReference type="ARBA" id="ARBA00023136"/>
    </source>
</evidence>
<dbReference type="AlphaFoldDB" id="A0A1T4T1H6"/>
<evidence type="ECO:0000256" key="2">
    <source>
        <dbReference type="ARBA" id="ARBA00022692"/>
    </source>
</evidence>
<organism evidence="6 7">
    <name type="scientific">Enhydrobacter aerosaccus</name>
    <dbReference type="NCBI Taxonomy" id="225324"/>
    <lineage>
        <taxon>Bacteria</taxon>
        <taxon>Pseudomonadati</taxon>
        <taxon>Pseudomonadota</taxon>
        <taxon>Alphaproteobacteria</taxon>
        <taxon>Hyphomicrobiales</taxon>
        <taxon>Enhydrobacter</taxon>
    </lineage>
</organism>
<sequence>MISFDQIVSSFLPSLLEGMAVNFEIAGIAIALGLALGLILALARLRGGAGGAVAASAITLMRAAPTFVVMFFLLNALPRGAAVSGVMAVALSLLPYSAAFVADSGVDALRHVRAGSMLGALLFLPNVMRAFFVLVMSSSAGAAIGVGEGIAAILHEAERLSSLDDRLILFAIGVAAFGVPLQFGFALLRFVQKWLGIHLTRNRQEAT</sequence>
<dbReference type="EMBL" id="FUWJ01000011">
    <property type="protein sequence ID" value="SKA34262.1"/>
    <property type="molecule type" value="Genomic_DNA"/>
</dbReference>
<feature type="transmembrane region" description="Helical" evidence="5">
    <location>
        <begin position="81"/>
        <end position="102"/>
    </location>
</feature>
<gene>
    <name evidence="6" type="ORF">SAMN02745126_05505</name>
</gene>
<evidence type="ECO:0000313" key="6">
    <source>
        <dbReference type="EMBL" id="SKA34262.1"/>
    </source>
</evidence>
<dbReference type="OrthoDB" id="7375398at2"/>
<dbReference type="Proteomes" id="UP000190092">
    <property type="component" value="Unassembled WGS sequence"/>
</dbReference>
<feature type="transmembrane region" description="Helical" evidence="5">
    <location>
        <begin position="131"/>
        <end position="155"/>
    </location>
</feature>
<dbReference type="SUPFAM" id="SSF161098">
    <property type="entry name" value="MetI-like"/>
    <property type="match status" value="1"/>
</dbReference>
<evidence type="ECO:0000256" key="1">
    <source>
        <dbReference type="ARBA" id="ARBA00004141"/>
    </source>
</evidence>
<evidence type="ECO:0000256" key="3">
    <source>
        <dbReference type="ARBA" id="ARBA00022989"/>
    </source>
</evidence>
<dbReference type="Gene3D" id="1.10.3720.10">
    <property type="entry name" value="MetI-like"/>
    <property type="match status" value="1"/>
</dbReference>
<keyword evidence="2 5" id="KW-0812">Transmembrane</keyword>
<keyword evidence="7" id="KW-1185">Reference proteome</keyword>
<protein>
    <submittedName>
        <fullName evidence="6">Uncharacterized protein</fullName>
    </submittedName>
</protein>
<proteinExistence type="predicted"/>
<reference evidence="7" key="1">
    <citation type="submission" date="2017-02" db="EMBL/GenBank/DDBJ databases">
        <authorList>
            <person name="Varghese N."/>
            <person name="Submissions S."/>
        </authorList>
    </citation>
    <scope>NUCLEOTIDE SEQUENCE [LARGE SCALE GENOMIC DNA]</scope>
    <source>
        <strain evidence="7">ATCC 27094</strain>
    </source>
</reference>
<accession>A0A1T4T1H6</accession>
<keyword evidence="3 5" id="KW-1133">Transmembrane helix</keyword>
<feature type="transmembrane region" description="Helical" evidence="5">
    <location>
        <begin position="167"/>
        <end position="191"/>
    </location>
</feature>
<evidence type="ECO:0000256" key="5">
    <source>
        <dbReference type="SAM" id="Phobius"/>
    </source>
</evidence>
<evidence type="ECO:0000313" key="7">
    <source>
        <dbReference type="Proteomes" id="UP000190092"/>
    </source>
</evidence>
<dbReference type="GO" id="GO:0016020">
    <property type="term" value="C:membrane"/>
    <property type="evidence" value="ECO:0007669"/>
    <property type="project" value="UniProtKB-SubCell"/>
</dbReference>
<dbReference type="STRING" id="225324.SAMN02745126_05505"/>
<dbReference type="InterPro" id="IPR035906">
    <property type="entry name" value="MetI-like_sf"/>
</dbReference>
<comment type="subcellular location">
    <subcellularLocation>
        <location evidence="1">Membrane</location>
        <topology evidence="1">Multi-pass membrane protein</topology>
    </subcellularLocation>
</comment>
<feature type="transmembrane region" description="Helical" evidence="5">
    <location>
        <begin position="21"/>
        <end position="43"/>
    </location>
</feature>
<keyword evidence="4 5" id="KW-0472">Membrane</keyword>